<accession>A0ABD2NNF0</accession>
<dbReference type="PANTHER" id="PTHR23511:SF34">
    <property type="entry name" value="SYNAPTIC VESICLE GLYCOPROTEIN 2"/>
    <property type="match status" value="1"/>
</dbReference>
<keyword evidence="4 6" id="KW-1133">Transmembrane helix</keyword>
<reference evidence="8 9" key="1">
    <citation type="journal article" date="2021" name="BMC Biol.">
        <title>Horizontally acquired antibacterial genes associated with adaptive radiation of ladybird beetles.</title>
        <authorList>
            <person name="Li H.S."/>
            <person name="Tang X.F."/>
            <person name="Huang Y.H."/>
            <person name="Xu Z.Y."/>
            <person name="Chen M.L."/>
            <person name="Du X.Y."/>
            <person name="Qiu B.Y."/>
            <person name="Chen P.T."/>
            <person name="Zhang W."/>
            <person name="Slipinski A."/>
            <person name="Escalona H.E."/>
            <person name="Waterhouse R.M."/>
            <person name="Zwick A."/>
            <person name="Pang H."/>
        </authorList>
    </citation>
    <scope>NUCLEOTIDE SEQUENCE [LARGE SCALE GENOMIC DNA]</scope>
    <source>
        <strain evidence="8">SYSU2018</strain>
    </source>
</reference>
<feature type="transmembrane region" description="Helical" evidence="6">
    <location>
        <begin position="183"/>
        <end position="202"/>
    </location>
</feature>
<dbReference type="GO" id="GO:0016020">
    <property type="term" value="C:membrane"/>
    <property type="evidence" value="ECO:0007669"/>
    <property type="project" value="UniProtKB-SubCell"/>
</dbReference>
<feature type="transmembrane region" description="Helical" evidence="6">
    <location>
        <begin position="211"/>
        <end position="232"/>
    </location>
</feature>
<dbReference type="SUPFAM" id="SSF103473">
    <property type="entry name" value="MFS general substrate transporter"/>
    <property type="match status" value="1"/>
</dbReference>
<dbReference type="AlphaFoldDB" id="A0ABD2NNF0"/>
<sequence>CVNKQNSCYWAQKTLRASLKTLRSPKVTVWCAISKVGTVNSERYCGMLENILRLKIEKLGETYDQQSFWFQQDGATAHTARRPRSILLEVLKLLEEQFTNLKVLMHLPMIVSVGTNSTNRTGDALVGFHEDALSQSTVGRAQLILAIVLGFGLAADCILISIMEYIVPLSEVHLCIGDIEKQWLISATFLALAGGSFSWGILGDHLGKRRALISALSVTLIFSGVATVMPTYGTFMTA</sequence>
<keyword evidence="3 6" id="KW-0812">Transmembrane</keyword>
<gene>
    <name evidence="8" type="ORF">HHI36_017590</name>
</gene>
<dbReference type="InterPro" id="IPR036259">
    <property type="entry name" value="MFS_trans_sf"/>
</dbReference>
<organism evidence="8 9">
    <name type="scientific">Cryptolaemus montrouzieri</name>
    <dbReference type="NCBI Taxonomy" id="559131"/>
    <lineage>
        <taxon>Eukaryota</taxon>
        <taxon>Metazoa</taxon>
        <taxon>Ecdysozoa</taxon>
        <taxon>Arthropoda</taxon>
        <taxon>Hexapoda</taxon>
        <taxon>Insecta</taxon>
        <taxon>Pterygota</taxon>
        <taxon>Neoptera</taxon>
        <taxon>Endopterygota</taxon>
        <taxon>Coleoptera</taxon>
        <taxon>Polyphaga</taxon>
        <taxon>Cucujiformia</taxon>
        <taxon>Coccinelloidea</taxon>
        <taxon>Coccinellidae</taxon>
        <taxon>Scymninae</taxon>
        <taxon>Scymnini</taxon>
        <taxon>Cryptolaemus</taxon>
    </lineage>
</organism>
<name>A0ABD2NNF0_9CUCU</name>
<comment type="subcellular location">
    <subcellularLocation>
        <location evidence="1">Membrane</location>
        <topology evidence="1">Multi-pass membrane protein</topology>
    </subcellularLocation>
</comment>
<protein>
    <recommendedName>
        <fullName evidence="7">Major facilitator superfamily (MFS) profile domain-containing protein</fullName>
    </recommendedName>
</protein>
<feature type="transmembrane region" description="Helical" evidence="6">
    <location>
        <begin position="143"/>
        <end position="163"/>
    </location>
</feature>
<proteinExistence type="predicted"/>
<evidence type="ECO:0000256" key="3">
    <source>
        <dbReference type="ARBA" id="ARBA00022692"/>
    </source>
</evidence>
<feature type="non-terminal residue" evidence="8">
    <location>
        <position position="238"/>
    </location>
</feature>
<feature type="domain" description="Major facilitator superfamily (MFS) profile" evidence="7">
    <location>
        <begin position="142"/>
        <end position="238"/>
    </location>
</feature>
<evidence type="ECO:0000259" key="7">
    <source>
        <dbReference type="PROSITE" id="PS50850"/>
    </source>
</evidence>
<evidence type="ECO:0000256" key="2">
    <source>
        <dbReference type="ARBA" id="ARBA00022448"/>
    </source>
</evidence>
<dbReference type="InterPro" id="IPR020846">
    <property type="entry name" value="MFS_dom"/>
</dbReference>
<dbReference type="PROSITE" id="PS50850">
    <property type="entry name" value="MFS"/>
    <property type="match status" value="1"/>
</dbReference>
<evidence type="ECO:0000256" key="1">
    <source>
        <dbReference type="ARBA" id="ARBA00004141"/>
    </source>
</evidence>
<evidence type="ECO:0000256" key="6">
    <source>
        <dbReference type="SAM" id="Phobius"/>
    </source>
</evidence>
<keyword evidence="5 6" id="KW-0472">Membrane</keyword>
<evidence type="ECO:0000256" key="5">
    <source>
        <dbReference type="ARBA" id="ARBA00023136"/>
    </source>
</evidence>
<dbReference type="Gene3D" id="1.20.1250.20">
    <property type="entry name" value="MFS general substrate transporter like domains"/>
    <property type="match status" value="1"/>
</dbReference>
<keyword evidence="9" id="KW-1185">Reference proteome</keyword>
<dbReference type="InterPro" id="IPR036397">
    <property type="entry name" value="RNaseH_sf"/>
</dbReference>
<dbReference type="EMBL" id="JABFTP020000124">
    <property type="protein sequence ID" value="KAL3280084.1"/>
    <property type="molecule type" value="Genomic_DNA"/>
</dbReference>
<evidence type="ECO:0000256" key="4">
    <source>
        <dbReference type="ARBA" id="ARBA00022989"/>
    </source>
</evidence>
<evidence type="ECO:0000313" key="9">
    <source>
        <dbReference type="Proteomes" id="UP001516400"/>
    </source>
</evidence>
<dbReference type="PANTHER" id="PTHR23511">
    <property type="entry name" value="SYNAPTIC VESICLE GLYCOPROTEIN 2"/>
    <property type="match status" value="1"/>
</dbReference>
<dbReference type="Gene3D" id="3.30.420.10">
    <property type="entry name" value="Ribonuclease H-like superfamily/Ribonuclease H"/>
    <property type="match status" value="1"/>
</dbReference>
<dbReference type="Proteomes" id="UP001516400">
    <property type="component" value="Unassembled WGS sequence"/>
</dbReference>
<keyword evidence="2" id="KW-0813">Transport</keyword>
<evidence type="ECO:0000313" key="8">
    <source>
        <dbReference type="EMBL" id="KAL3280084.1"/>
    </source>
</evidence>
<comment type="caution">
    <text evidence="8">The sequence shown here is derived from an EMBL/GenBank/DDBJ whole genome shotgun (WGS) entry which is preliminary data.</text>
</comment>
<feature type="non-terminal residue" evidence="8">
    <location>
        <position position="1"/>
    </location>
</feature>